<gene>
    <name evidence="1" type="ORF">NON19_22075</name>
</gene>
<sequence>MPTKPDPANKAQAAAEAIRTLNHITLNGKLTAPQISSTVQALTALTDRMPQTLLQLADQLDQRARQDEICMDTGEHPAKPVSTALAALATATGCLAELSNALHQAASPLFSMAHQDAAAARTNR</sequence>
<comment type="caution">
    <text evidence="1">The sequence shown here is derived from an EMBL/GenBank/DDBJ whole genome shotgun (WGS) entry which is preliminary data.</text>
</comment>
<proteinExistence type="predicted"/>
<dbReference type="Proteomes" id="UP001206206">
    <property type="component" value="Unassembled WGS sequence"/>
</dbReference>
<protein>
    <submittedName>
        <fullName evidence="1">Uncharacterized protein</fullName>
    </submittedName>
</protein>
<evidence type="ECO:0000313" key="1">
    <source>
        <dbReference type="EMBL" id="MCQ4044646.1"/>
    </source>
</evidence>
<dbReference type="RefSeq" id="WP_255930602.1">
    <property type="nucleotide sequence ID" value="NZ_JANFNH010000030.1"/>
</dbReference>
<accession>A0ABT1PH00</accession>
<reference evidence="1 2" key="1">
    <citation type="submission" date="2022-06" db="EMBL/GenBank/DDBJ databases">
        <title>Draft genome sequence of type strain Streptomyces rubrisoli DSM 42083.</title>
        <authorList>
            <person name="Duangmal K."/>
            <person name="Klaysubun C."/>
        </authorList>
    </citation>
    <scope>NUCLEOTIDE SEQUENCE [LARGE SCALE GENOMIC DNA]</scope>
    <source>
        <strain evidence="1 2">DSM 42083</strain>
    </source>
</reference>
<organism evidence="1 2">
    <name type="scientific">Streptantibioticus rubrisoli</name>
    <dbReference type="NCBI Taxonomy" id="1387313"/>
    <lineage>
        <taxon>Bacteria</taxon>
        <taxon>Bacillati</taxon>
        <taxon>Actinomycetota</taxon>
        <taxon>Actinomycetes</taxon>
        <taxon>Kitasatosporales</taxon>
        <taxon>Streptomycetaceae</taxon>
        <taxon>Streptantibioticus</taxon>
    </lineage>
</organism>
<keyword evidence="2" id="KW-1185">Reference proteome</keyword>
<evidence type="ECO:0000313" key="2">
    <source>
        <dbReference type="Proteomes" id="UP001206206"/>
    </source>
</evidence>
<name>A0ABT1PH00_9ACTN</name>
<dbReference type="EMBL" id="JANFNH010000030">
    <property type="protein sequence ID" value="MCQ4044646.1"/>
    <property type="molecule type" value="Genomic_DNA"/>
</dbReference>